<protein>
    <submittedName>
        <fullName evidence="1">Uncharacterized protein</fullName>
    </submittedName>
</protein>
<name>A0AAV4RIX1_CAEEX</name>
<dbReference type="AlphaFoldDB" id="A0AAV4RIX1"/>
<dbReference type="Proteomes" id="UP001054945">
    <property type="component" value="Unassembled WGS sequence"/>
</dbReference>
<evidence type="ECO:0000313" key="1">
    <source>
        <dbReference type="EMBL" id="GIY21262.1"/>
    </source>
</evidence>
<proteinExistence type="predicted"/>
<reference evidence="1 2" key="1">
    <citation type="submission" date="2021-06" db="EMBL/GenBank/DDBJ databases">
        <title>Caerostris extrusa draft genome.</title>
        <authorList>
            <person name="Kono N."/>
            <person name="Arakawa K."/>
        </authorList>
    </citation>
    <scope>NUCLEOTIDE SEQUENCE [LARGE SCALE GENOMIC DNA]</scope>
</reference>
<gene>
    <name evidence="1" type="ORF">CEXT_501441</name>
</gene>
<dbReference type="EMBL" id="BPLR01007991">
    <property type="protein sequence ID" value="GIY21262.1"/>
    <property type="molecule type" value="Genomic_DNA"/>
</dbReference>
<evidence type="ECO:0000313" key="2">
    <source>
        <dbReference type="Proteomes" id="UP001054945"/>
    </source>
</evidence>
<keyword evidence="2" id="KW-1185">Reference proteome</keyword>
<organism evidence="1 2">
    <name type="scientific">Caerostris extrusa</name>
    <name type="common">Bark spider</name>
    <name type="synonym">Caerostris bankana</name>
    <dbReference type="NCBI Taxonomy" id="172846"/>
    <lineage>
        <taxon>Eukaryota</taxon>
        <taxon>Metazoa</taxon>
        <taxon>Ecdysozoa</taxon>
        <taxon>Arthropoda</taxon>
        <taxon>Chelicerata</taxon>
        <taxon>Arachnida</taxon>
        <taxon>Araneae</taxon>
        <taxon>Araneomorphae</taxon>
        <taxon>Entelegynae</taxon>
        <taxon>Araneoidea</taxon>
        <taxon>Araneidae</taxon>
        <taxon>Caerostris</taxon>
    </lineage>
</organism>
<comment type="caution">
    <text evidence="1">The sequence shown here is derived from an EMBL/GenBank/DDBJ whole genome shotgun (WGS) entry which is preliminary data.</text>
</comment>
<accession>A0AAV4RIX1</accession>
<sequence length="112" mass="12782">MFLFGFYTRWSLKLSISPTEAGVKLNSDIPDSRKLGLFQTRFLFLFIVGSVAMNGCNLAVRDKEWEKSPESIKRNRVLQMPATDSKLSGRSAASEWEIFSGKIAFSEWLKRL</sequence>